<comment type="caution">
    <text evidence="16">The sequence shown here is derived from an EMBL/GenBank/DDBJ whole genome shotgun (WGS) entry which is preliminary data.</text>
</comment>
<dbReference type="SFLD" id="SFLDG01067">
    <property type="entry name" value="SPASM/twitch_domain_containing"/>
    <property type="match status" value="1"/>
</dbReference>
<evidence type="ECO:0000256" key="7">
    <source>
        <dbReference type="ARBA" id="ARBA00022741"/>
    </source>
</evidence>
<evidence type="ECO:0000256" key="11">
    <source>
        <dbReference type="ARBA" id="ARBA00023150"/>
    </source>
</evidence>
<keyword evidence="11" id="KW-0501">Molybdenum cofactor biosynthesis</keyword>
<feature type="compositionally biased region" description="Low complexity" evidence="14">
    <location>
        <begin position="101"/>
        <end position="112"/>
    </location>
</feature>
<dbReference type="EC" id="4.1.99.22" evidence="3"/>
<organism evidence="16 17">
    <name type="scientific">Coccomyxa viridis</name>
    <dbReference type="NCBI Taxonomy" id="1274662"/>
    <lineage>
        <taxon>Eukaryota</taxon>
        <taxon>Viridiplantae</taxon>
        <taxon>Chlorophyta</taxon>
        <taxon>core chlorophytes</taxon>
        <taxon>Trebouxiophyceae</taxon>
        <taxon>Trebouxiophyceae incertae sedis</taxon>
        <taxon>Coccomyxaceae</taxon>
        <taxon>Coccomyxa</taxon>
    </lineage>
</organism>
<evidence type="ECO:0000256" key="2">
    <source>
        <dbReference type="ARBA" id="ARBA00005046"/>
    </source>
</evidence>
<evidence type="ECO:0000256" key="10">
    <source>
        <dbReference type="ARBA" id="ARBA00023134"/>
    </source>
</evidence>
<evidence type="ECO:0000256" key="3">
    <source>
        <dbReference type="ARBA" id="ARBA00012167"/>
    </source>
</evidence>
<dbReference type="SFLD" id="SFLDG01383">
    <property type="entry name" value="cyclic_pyranopterin_phosphate"/>
    <property type="match status" value="1"/>
</dbReference>
<evidence type="ECO:0000256" key="14">
    <source>
        <dbReference type="SAM" id="MobiDB-lite"/>
    </source>
</evidence>
<proteinExistence type="inferred from homology"/>
<dbReference type="InterPro" id="IPR013785">
    <property type="entry name" value="Aldolase_TIM"/>
</dbReference>
<evidence type="ECO:0000259" key="15">
    <source>
        <dbReference type="PROSITE" id="PS51918"/>
    </source>
</evidence>
<evidence type="ECO:0000256" key="12">
    <source>
        <dbReference type="ARBA" id="ARBA00023239"/>
    </source>
</evidence>
<dbReference type="GO" id="GO:0005525">
    <property type="term" value="F:GTP binding"/>
    <property type="evidence" value="ECO:0007669"/>
    <property type="project" value="UniProtKB-KW"/>
</dbReference>
<evidence type="ECO:0000256" key="8">
    <source>
        <dbReference type="ARBA" id="ARBA00023004"/>
    </source>
</evidence>
<keyword evidence="17" id="KW-1185">Reference proteome</keyword>
<dbReference type="PANTHER" id="PTHR22960">
    <property type="entry name" value="MOLYBDOPTERIN COFACTOR SYNTHESIS PROTEIN A"/>
    <property type="match status" value="1"/>
</dbReference>
<evidence type="ECO:0000256" key="9">
    <source>
        <dbReference type="ARBA" id="ARBA00023014"/>
    </source>
</evidence>
<dbReference type="GO" id="GO:0006777">
    <property type="term" value="P:Mo-molybdopterin cofactor biosynthetic process"/>
    <property type="evidence" value="ECO:0007669"/>
    <property type="project" value="UniProtKB-KW"/>
</dbReference>
<dbReference type="SUPFAM" id="SSF102114">
    <property type="entry name" value="Radical SAM enzymes"/>
    <property type="match status" value="1"/>
</dbReference>
<feature type="region of interest" description="Disordered" evidence="14">
    <location>
        <begin position="63"/>
        <end position="119"/>
    </location>
</feature>
<dbReference type="InterPro" id="IPR050105">
    <property type="entry name" value="MoCo_biosynth_MoaA/MoaC"/>
</dbReference>
<dbReference type="GO" id="GO:0051539">
    <property type="term" value="F:4 iron, 4 sulfur cluster binding"/>
    <property type="evidence" value="ECO:0007669"/>
    <property type="project" value="UniProtKB-KW"/>
</dbReference>
<dbReference type="SFLD" id="SFLDS00029">
    <property type="entry name" value="Radical_SAM"/>
    <property type="match status" value="1"/>
</dbReference>
<sequence length="472" mass="52477">MRRCAASVLQTSRHWAAPAAECPSSSPLNALACLFKTERGQAVALPSDISRCFSALPEYASDFQHEDETADHSRRLQEMEKARTRRPQLPSSEEVKQRLQSNSKASGSNSSSPAQQIEDSPILDWQEVVHKLRQQQQPAEQLQDQMLTDTFGRKHTYLRISLTERCNLRCLYCMPEEGVPLSPNNELLTTQEILRLADIFAGAGVSKIRLTGGEPTLRRDLVELTHALCALPGVNGVGLTTNGLTLSRKLEALQAAGLNMLNISVDTLRPERFEQMTRRRGHERVMDAIHHAIRLGYDPVKVNVVVMRGVNDDELADFVELTRTLPINVRFIEYMPFDGNVWSDSKMVTYADMMAAVTAAYPSGLERCQDPKGEVAKNFRVPGFRGSVSFITSMTKAFCADCNRLRLMADGNLKVCLFGANEVSLRDAMREDASQDDLRLIISAAVDRKKAAHAGMFEIARSPNRAMIKIGG</sequence>
<evidence type="ECO:0000256" key="4">
    <source>
        <dbReference type="ARBA" id="ARBA00022485"/>
    </source>
</evidence>
<comment type="catalytic activity">
    <reaction evidence="13">
        <text>GTP + AH2 + S-adenosyl-L-methionine = (8S)-3',8-cyclo-7,8-dihydroguanosine 5'-triphosphate + 5'-deoxyadenosine + L-methionine + A + H(+)</text>
        <dbReference type="Rhea" id="RHEA:49576"/>
        <dbReference type="ChEBI" id="CHEBI:13193"/>
        <dbReference type="ChEBI" id="CHEBI:15378"/>
        <dbReference type="ChEBI" id="CHEBI:17319"/>
        <dbReference type="ChEBI" id="CHEBI:17499"/>
        <dbReference type="ChEBI" id="CHEBI:37565"/>
        <dbReference type="ChEBI" id="CHEBI:57844"/>
        <dbReference type="ChEBI" id="CHEBI:59789"/>
        <dbReference type="ChEBI" id="CHEBI:131766"/>
        <dbReference type="EC" id="4.1.99.22"/>
    </reaction>
</comment>
<evidence type="ECO:0000256" key="5">
    <source>
        <dbReference type="ARBA" id="ARBA00022691"/>
    </source>
</evidence>
<dbReference type="InterPro" id="IPR010505">
    <property type="entry name" value="MoaA_twitch"/>
</dbReference>
<dbReference type="Pfam" id="PF04055">
    <property type="entry name" value="Radical_SAM"/>
    <property type="match status" value="1"/>
</dbReference>
<keyword evidence="4" id="KW-0004">4Fe-4S</keyword>
<evidence type="ECO:0000313" key="17">
    <source>
        <dbReference type="Proteomes" id="UP001314263"/>
    </source>
</evidence>
<evidence type="ECO:0000256" key="1">
    <source>
        <dbReference type="ARBA" id="ARBA00001966"/>
    </source>
</evidence>
<keyword evidence="8" id="KW-0408">Iron</keyword>
<dbReference type="InterPro" id="IPR000385">
    <property type="entry name" value="MoaA_NifB_PqqE_Fe-S-bd_CS"/>
</dbReference>
<comment type="cofactor">
    <cofactor evidence="1">
        <name>[4Fe-4S] cluster</name>
        <dbReference type="ChEBI" id="CHEBI:49883"/>
    </cofactor>
</comment>
<dbReference type="Gene3D" id="3.20.20.70">
    <property type="entry name" value="Aldolase class I"/>
    <property type="match status" value="1"/>
</dbReference>
<keyword evidence="10" id="KW-0342">GTP-binding</keyword>
<dbReference type="PROSITE" id="PS01305">
    <property type="entry name" value="MOAA_NIFB_PQQE"/>
    <property type="match status" value="1"/>
</dbReference>
<dbReference type="PANTHER" id="PTHR22960:SF0">
    <property type="entry name" value="MOLYBDENUM COFACTOR BIOSYNTHESIS PROTEIN 1"/>
    <property type="match status" value="1"/>
</dbReference>
<keyword evidence="9" id="KW-0411">Iron-sulfur</keyword>
<dbReference type="NCBIfam" id="TIGR02666">
    <property type="entry name" value="moaA"/>
    <property type="match status" value="1"/>
</dbReference>
<evidence type="ECO:0000256" key="13">
    <source>
        <dbReference type="ARBA" id="ARBA00048697"/>
    </source>
</evidence>
<dbReference type="GO" id="GO:0061798">
    <property type="term" value="F:GTP 3',8'-cyclase activity"/>
    <property type="evidence" value="ECO:0007669"/>
    <property type="project" value="UniProtKB-EC"/>
</dbReference>
<reference evidence="16 17" key="1">
    <citation type="submission" date="2023-10" db="EMBL/GenBank/DDBJ databases">
        <authorList>
            <person name="Maclean D."/>
            <person name="Macfadyen A."/>
        </authorList>
    </citation>
    <scope>NUCLEOTIDE SEQUENCE [LARGE SCALE GENOMIC DNA]</scope>
</reference>
<dbReference type="InterPro" id="IPR013483">
    <property type="entry name" value="MoaA"/>
</dbReference>
<dbReference type="SMART" id="SM00729">
    <property type="entry name" value="Elp3"/>
    <property type="match status" value="1"/>
</dbReference>
<keyword evidence="5" id="KW-0949">S-adenosyl-L-methionine</keyword>
<gene>
    <name evidence="16" type="primary">CNX2</name>
    <name evidence="16" type="ORF">CVIRNUC_007700</name>
</gene>
<comment type="pathway">
    <text evidence="2">Cofactor biosynthesis; molybdopterin biosynthesis.</text>
</comment>
<keyword evidence="6" id="KW-0479">Metal-binding</keyword>
<dbReference type="InterPro" id="IPR007197">
    <property type="entry name" value="rSAM"/>
</dbReference>
<keyword evidence="7" id="KW-0547">Nucleotide-binding</keyword>
<dbReference type="PROSITE" id="PS51918">
    <property type="entry name" value="RADICAL_SAM"/>
    <property type="match status" value="1"/>
</dbReference>
<feature type="compositionally biased region" description="Basic and acidic residues" evidence="14">
    <location>
        <begin position="63"/>
        <end position="82"/>
    </location>
</feature>
<dbReference type="InterPro" id="IPR058240">
    <property type="entry name" value="rSAM_sf"/>
</dbReference>
<dbReference type="CDD" id="cd21117">
    <property type="entry name" value="Twitch_MoaA"/>
    <property type="match status" value="1"/>
</dbReference>
<protein>
    <recommendedName>
        <fullName evidence="3">GTP 3',8-cyclase</fullName>
        <ecNumber evidence="3">4.1.99.22</ecNumber>
    </recommendedName>
</protein>
<name>A0AAV1ICB6_9CHLO</name>
<dbReference type="GO" id="GO:0046872">
    <property type="term" value="F:metal ion binding"/>
    <property type="evidence" value="ECO:0007669"/>
    <property type="project" value="UniProtKB-KW"/>
</dbReference>
<accession>A0AAV1ICB6</accession>
<dbReference type="Pfam" id="PF06463">
    <property type="entry name" value="Mob_synth_C"/>
    <property type="match status" value="1"/>
</dbReference>
<evidence type="ECO:0000256" key="6">
    <source>
        <dbReference type="ARBA" id="ARBA00022723"/>
    </source>
</evidence>
<dbReference type="InterPro" id="IPR006638">
    <property type="entry name" value="Elp3/MiaA/NifB-like_rSAM"/>
</dbReference>
<dbReference type="Proteomes" id="UP001314263">
    <property type="component" value="Unassembled WGS sequence"/>
</dbReference>
<dbReference type="GO" id="GO:0061799">
    <property type="term" value="F:cyclic pyranopterin monophosphate synthase activity"/>
    <property type="evidence" value="ECO:0007669"/>
    <property type="project" value="TreeGrafter"/>
</dbReference>
<dbReference type="SFLD" id="SFLDG01386">
    <property type="entry name" value="main_SPASM_domain-containing"/>
    <property type="match status" value="1"/>
</dbReference>
<feature type="domain" description="Radical SAM core" evidence="15">
    <location>
        <begin position="150"/>
        <end position="366"/>
    </location>
</feature>
<dbReference type="CDD" id="cd01335">
    <property type="entry name" value="Radical_SAM"/>
    <property type="match status" value="1"/>
</dbReference>
<dbReference type="AlphaFoldDB" id="A0AAV1ICB6"/>
<dbReference type="InterPro" id="IPR040064">
    <property type="entry name" value="MoaA-like"/>
</dbReference>
<dbReference type="HAMAP" id="MF_01225_B">
    <property type="entry name" value="MoaA_B"/>
    <property type="match status" value="1"/>
</dbReference>
<keyword evidence="12" id="KW-0456">Lyase</keyword>
<dbReference type="EMBL" id="CAUYUE010000010">
    <property type="protein sequence ID" value="CAK0784496.1"/>
    <property type="molecule type" value="Genomic_DNA"/>
</dbReference>
<evidence type="ECO:0000313" key="16">
    <source>
        <dbReference type="EMBL" id="CAK0784496.1"/>
    </source>
</evidence>